<dbReference type="RefSeq" id="WP_114380346.1">
    <property type="nucleotide sequence ID" value="NZ_QPJD01000007.1"/>
</dbReference>
<keyword evidence="3" id="KW-1185">Reference proteome</keyword>
<feature type="region of interest" description="Disordered" evidence="1">
    <location>
        <begin position="101"/>
        <end position="123"/>
    </location>
</feature>
<dbReference type="OrthoDB" id="2427704at2"/>
<accession>A0A368W0N2</accession>
<evidence type="ECO:0000256" key="1">
    <source>
        <dbReference type="SAM" id="MobiDB-lite"/>
    </source>
</evidence>
<gene>
    <name evidence="2" type="ORF">DFP97_107146</name>
</gene>
<evidence type="ECO:0000313" key="2">
    <source>
        <dbReference type="EMBL" id="RCW47944.1"/>
    </source>
</evidence>
<dbReference type="Proteomes" id="UP000252415">
    <property type="component" value="Unassembled WGS sequence"/>
</dbReference>
<sequence>MKLNISDWVKGKTKDGELIQGFIQSIDAVQGFATVYVVHSDNEDVKGKIVAVREHWLKKMQELTLDDAQLVQNLIDMALATWDEAWFMELTDTLKAIQNDSVQADDQSKPFPFYHNRLGPVSR</sequence>
<evidence type="ECO:0008006" key="4">
    <source>
        <dbReference type="Google" id="ProtNLM"/>
    </source>
</evidence>
<proteinExistence type="predicted"/>
<comment type="caution">
    <text evidence="2">The sequence shown here is derived from an EMBL/GenBank/DDBJ whole genome shotgun (WGS) entry which is preliminary data.</text>
</comment>
<protein>
    <recommendedName>
        <fullName evidence="4">IDEAL domain-containing protein</fullName>
    </recommendedName>
</protein>
<organism evidence="2 3">
    <name type="scientific">Paenibacillus prosopidis</name>
    <dbReference type="NCBI Taxonomy" id="630520"/>
    <lineage>
        <taxon>Bacteria</taxon>
        <taxon>Bacillati</taxon>
        <taxon>Bacillota</taxon>
        <taxon>Bacilli</taxon>
        <taxon>Bacillales</taxon>
        <taxon>Paenibacillaceae</taxon>
        <taxon>Paenibacillus</taxon>
    </lineage>
</organism>
<dbReference type="AlphaFoldDB" id="A0A368W0N2"/>
<reference evidence="2 3" key="1">
    <citation type="submission" date="2018-07" db="EMBL/GenBank/DDBJ databases">
        <title>Genomic Encyclopedia of Type Strains, Phase III (KMG-III): the genomes of soil and plant-associated and newly described type strains.</title>
        <authorList>
            <person name="Whitman W."/>
        </authorList>
    </citation>
    <scope>NUCLEOTIDE SEQUENCE [LARGE SCALE GENOMIC DNA]</scope>
    <source>
        <strain evidence="2 3">CECT 7506</strain>
    </source>
</reference>
<name>A0A368W0N2_9BACL</name>
<dbReference type="EMBL" id="QPJD01000007">
    <property type="protein sequence ID" value="RCW47944.1"/>
    <property type="molecule type" value="Genomic_DNA"/>
</dbReference>
<evidence type="ECO:0000313" key="3">
    <source>
        <dbReference type="Proteomes" id="UP000252415"/>
    </source>
</evidence>